<dbReference type="PANTHER" id="PTHR11638">
    <property type="entry name" value="ATP-DEPENDENT CLP PROTEASE"/>
    <property type="match status" value="1"/>
</dbReference>
<dbReference type="InterPro" id="IPR003593">
    <property type="entry name" value="AAA+_ATPase"/>
</dbReference>
<feature type="region of interest" description="Disordered" evidence="5">
    <location>
        <begin position="111"/>
        <end position="136"/>
    </location>
</feature>
<dbReference type="GO" id="GO:0005737">
    <property type="term" value="C:cytoplasm"/>
    <property type="evidence" value="ECO:0007669"/>
    <property type="project" value="TreeGrafter"/>
</dbReference>
<evidence type="ECO:0000313" key="9">
    <source>
        <dbReference type="Proteomes" id="UP000018168"/>
    </source>
</evidence>
<dbReference type="InterPro" id="IPR027417">
    <property type="entry name" value="P-loop_NTPase"/>
</dbReference>
<dbReference type="SUPFAM" id="SSF52540">
    <property type="entry name" value="P-loop containing nucleoside triphosphate hydrolases"/>
    <property type="match status" value="2"/>
</dbReference>
<keyword evidence="1" id="KW-0547">Nucleotide-binding</keyword>
<dbReference type="AlphaFoldDB" id="R6N7F0"/>
<dbReference type="CDD" id="cd00009">
    <property type="entry name" value="AAA"/>
    <property type="match status" value="1"/>
</dbReference>
<sequence length="770" mass="85276">MLCSRCKKRPAVVFIATNTNSSNTQGLCLTCAKELGIKPVTDLMDKMGIDDEQLEAMQEQFGGLMNPEELGEAFGGAADREEEDNDALFTPGGAATFPFLQNIFGDSFQAGGNAAQNANAQKSAEKKQKAEKRPKRKHLDTYCYNLTQKAKDGKLDAIIGRDKEIGRVVQILSRRTKNNPCLIGEPGVGKTAIAEGLALRIASGNVPARLRTKEIHLLDLTALVAGTQFRGQFESRIKGLVDEVKADGNIILFIDEVHNLVGTGDAEGSMNAANILKPALSRGEIQVIGATTFTEYRKYIEKDSALERRFQPVTVSEPSIQDTVDVLIGIKPYYENYHRVKISNELVKKAVVLSERYITDRFLPDKAIDLLDESCACAALRNTAMDEYDAVSTQCGELKKQEDALASEKDIDYEKLAEVRCELARLENKVQELAPEALGAQVTEEDIAKVIELWTGIPASRVKENELKKLASIEDKLKSRIIGQDEAVKAVSAAIRRSRVQISPRRRPASFIFVGPTGVGKTELVKVLSQELFDTPETLIRLDMSEFMEKHSVSRIIGSPPGYVGYDESGQVTEKVRRRPYSVLLFDEIEKAHPDVMNILLQILDEGKITDAHGRTVNFENTVIIMTSNAGSDRKDAALGFAKTESEISKEKALKALSEFLRPEFLSRIDEVIVFRPLEENDFVSIARLMLSEYVDSLKEKGVQFTFQDSACQWLAHHAIGGKSGARDLRNLVRREVEDRITTAFIDAEDTQILGIDLFAEGDQLKINAL</sequence>
<dbReference type="FunFam" id="3.40.50.300:FF:000025">
    <property type="entry name" value="ATP-dependent Clp protease subunit"/>
    <property type="match status" value="1"/>
</dbReference>
<dbReference type="SMART" id="SM01086">
    <property type="entry name" value="ClpB_D2-small"/>
    <property type="match status" value="1"/>
</dbReference>
<dbReference type="CDD" id="cd19499">
    <property type="entry name" value="RecA-like_ClpB_Hsp104-like"/>
    <property type="match status" value="1"/>
</dbReference>
<dbReference type="Gene3D" id="4.10.860.10">
    <property type="entry name" value="UVR domain"/>
    <property type="match status" value="1"/>
</dbReference>
<dbReference type="Gene3D" id="3.40.50.300">
    <property type="entry name" value="P-loop containing nucleotide triphosphate hydrolases"/>
    <property type="match status" value="2"/>
</dbReference>
<feature type="coiled-coil region" evidence="4">
    <location>
        <begin position="409"/>
        <end position="436"/>
    </location>
</feature>
<dbReference type="Gene3D" id="1.10.8.60">
    <property type="match status" value="2"/>
</dbReference>
<feature type="compositionally biased region" description="Low complexity" evidence="5">
    <location>
        <begin position="111"/>
        <end position="122"/>
    </location>
</feature>
<dbReference type="Pfam" id="PF07724">
    <property type="entry name" value="AAA_2"/>
    <property type="match status" value="1"/>
</dbReference>
<dbReference type="InterPro" id="IPR003959">
    <property type="entry name" value="ATPase_AAA_core"/>
</dbReference>
<comment type="caution">
    <text evidence="8">The sequence shown here is derived from an EMBL/GenBank/DDBJ whole genome shotgun (WGS) entry which is preliminary data.</text>
</comment>
<dbReference type="FunFam" id="3.40.50.300:FF:000010">
    <property type="entry name" value="Chaperone clpB 1, putative"/>
    <property type="match status" value="1"/>
</dbReference>
<organism evidence="8 9">
    <name type="scientific">[Clostridium] leptum CAG:27</name>
    <dbReference type="NCBI Taxonomy" id="1263068"/>
    <lineage>
        <taxon>Bacteria</taxon>
        <taxon>Bacillati</taxon>
        <taxon>Bacillota</taxon>
        <taxon>Clostridia</taxon>
        <taxon>Eubacteriales</taxon>
        <taxon>Oscillospiraceae</taxon>
        <taxon>Oscillospiraceae incertae sedis</taxon>
    </lineage>
</organism>
<proteinExistence type="predicted"/>
<evidence type="ECO:0000259" key="7">
    <source>
        <dbReference type="SMART" id="SM01086"/>
    </source>
</evidence>
<dbReference type="InterPro" id="IPR001270">
    <property type="entry name" value="ClpA/B"/>
</dbReference>
<feature type="domain" description="AAA+ ATPase" evidence="6">
    <location>
        <begin position="507"/>
        <end position="679"/>
    </location>
</feature>
<evidence type="ECO:0000256" key="3">
    <source>
        <dbReference type="ARBA" id="ARBA00023186"/>
    </source>
</evidence>
<evidence type="ECO:0000256" key="4">
    <source>
        <dbReference type="SAM" id="Coils"/>
    </source>
</evidence>
<evidence type="ECO:0000256" key="2">
    <source>
        <dbReference type="ARBA" id="ARBA00022840"/>
    </source>
</evidence>
<dbReference type="InterPro" id="IPR028299">
    <property type="entry name" value="ClpA/B_CS2"/>
</dbReference>
<protein>
    <submittedName>
        <fullName evidence="8">ATPase family associated with various cellular activities (AAA)</fullName>
    </submittedName>
</protein>
<keyword evidence="2" id="KW-0067">ATP-binding</keyword>
<dbReference type="GO" id="GO:0016887">
    <property type="term" value="F:ATP hydrolysis activity"/>
    <property type="evidence" value="ECO:0007669"/>
    <property type="project" value="InterPro"/>
</dbReference>
<feature type="domain" description="AAA+ ATPase" evidence="6">
    <location>
        <begin position="176"/>
        <end position="319"/>
    </location>
</feature>
<dbReference type="GO" id="GO:0005524">
    <property type="term" value="F:ATP binding"/>
    <property type="evidence" value="ECO:0007669"/>
    <property type="project" value="UniProtKB-KW"/>
</dbReference>
<evidence type="ECO:0000313" key="8">
    <source>
        <dbReference type="EMBL" id="CDC04319.1"/>
    </source>
</evidence>
<dbReference type="Proteomes" id="UP000018168">
    <property type="component" value="Unassembled WGS sequence"/>
</dbReference>
<dbReference type="Pfam" id="PF10431">
    <property type="entry name" value="ClpB_D2-small"/>
    <property type="match status" value="1"/>
</dbReference>
<dbReference type="PANTHER" id="PTHR11638:SF175">
    <property type="entry name" value="ATP-DEPENDENT CLP PROTEASE, ATP-BINDING SUBUNIT CLPC"/>
    <property type="match status" value="1"/>
</dbReference>
<reference evidence="8" key="1">
    <citation type="submission" date="2012-11" db="EMBL/GenBank/DDBJ databases">
        <title>Dependencies among metagenomic species, viruses, plasmids and units of genetic variation.</title>
        <authorList>
            <person name="Nielsen H.B."/>
            <person name="Almeida M."/>
            <person name="Juncker A.S."/>
            <person name="Rasmussen S."/>
            <person name="Li J."/>
            <person name="Sunagawa S."/>
            <person name="Plichta D."/>
            <person name="Gautier L."/>
            <person name="Le Chatelier E."/>
            <person name="Peletier E."/>
            <person name="Bonde I."/>
            <person name="Nielsen T."/>
            <person name="Manichanh C."/>
            <person name="Arumugam M."/>
            <person name="Batto J."/>
            <person name="Santos M.B.Q.D."/>
            <person name="Blom N."/>
            <person name="Borruel N."/>
            <person name="Burgdorf K.S."/>
            <person name="Boumezbeur F."/>
            <person name="Casellas F."/>
            <person name="Dore J."/>
            <person name="Guarner F."/>
            <person name="Hansen T."/>
            <person name="Hildebrand F."/>
            <person name="Kaas R.S."/>
            <person name="Kennedy S."/>
            <person name="Kristiansen K."/>
            <person name="Kultima J.R."/>
            <person name="Leonard P."/>
            <person name="Levenez F."/>
            <person name="Lund O."/>
            <person name="Moumen B."/>
            <person name="Le Paslier D."/>
            <person name="Pons N."/>
            <person name="Pedersen O."/>
            <person name="Prifti E."/>
            <person name="Qin J."/>
            <person name="Raes J."/>
            <person name="Tap J."/>
            <person name="Tims S."/>
            <person name="Ussery D.W."/>
            <person name="Yamada T."/>
            <person name="MetaHit consortium"/>
            <person name="Renault P."/>
            <person name="Sicheritz-Ponten T."/>
            <person name="Bork P."/>
            <person name="Wang J."/>
            <person name="Brunak S."/>
            <person name="Ehrlich S.D."/>
        </authorList>
    </citation>
    <scope>NUCLEOTIDE SEQUENCE [LARGE SCALE GENOMIC DNA]</scope>
</reference>
<keyword evidence="4" id="KW-0175">Coiled coil</keyword>
<dbReference type="GO" id="GO:0034605">
    <property type="term" value="P:cellular response to heat"/>
    <property type="evidence" value="ECO:0007669"/>
    <property type="project" value="TreeGrafter"/>
</dbReference>
<gene>
    <name evidence="8" type="ORF">BN578_02288</name>
</gene>
<accession>R6N7F0</accession>
<dbReference type="PRINTS" id="PR00300">
    <property type="entry name" value="CLPPROTEASEA"/>
</dbReference>
<feature type="domain" description="Clp ATPase C-terminal" evidence="7">
    <location>
        <begin position="678"/>
        <end position="767"/>
    </location>
</feature>
<dbReference type="Pfam" id="PF00004">
    <property type="entry name" value="AAA"/>
    <property type="match status" value="1"/>
</dbReference>
<evidence type="ECO:0000259" key="6">
    <source>
        <dbReference type="SMART" id="SM00382"/>
    </source>
</evidence>
<evidence type="ECO:0000256" key="5">
    <source>
        <dbReference type="SAM" id="MobiDB-lite"/>
    </source>
</evidence>
<dbReference type="EMBL" id="CBEP010000048">
    <property type="protein sequence ID" value="CDC04319.1"/>
    <property type="molecule type" value="Genomic_DNA"/>
</dbReference>
<dbReference type="InterPro" id="IPR050130">
    <property type="entry name" value="ClpA_ClpB"/>
</dbReference>
<dbReference type="Pfam" id="PF17871">
    <property type="entry name" value="AAA_lid_9"/>
    <property type="match status" value="1"/>
</dbReference>
<keyword evidence="3" id="KW-0143">Chaperone</keyword>
<dbReference type="InterPro" id="IPR019489">
    <property type="entry name" value="Clp_ATPase_C"/>
</dbReference>
<dbReference type="SMART" id="SM00382">
    <property type="entry name" value="AAA"/>
    <property type="match status" value="2"/>
</dbReference>
<evidence type="ECO:0000256" key="1">
    <source>
        <dbReference type="ARBA" id="ARBA00022741"/>
    </source>
</evidence>
<name>R6N7F0_9FIRM</name>
<dbReference type="InterPro" id="IPR041546">
    <property type="entry name" value="ClpA/ClpB_AAA_lid"/>
</dbReference>
<dbReference type="PROSITE" id="PS00871">
    <property type="entry name" value="CLPAB_2"/>
    <property type="match status" value="1"/>
</dbReference>